<proteinExistence type="inferred from homology"/>
<evidence type="ECO:0000256" key="6">
    <source>
        <dbReference type="SAM" id="MobiDB-lite"/>
    </source>
</evidence>
<dbReference type="InterPro" id="IPR031801">
    <property type="entry name" value="VIR_N"/>
</dbReference>
<dbReference type="GO" id="GO:0003723">
    <property type="term" value="F:RNA binding"/>
    <property type="evidence" value="ECO:0007669"/>
    <property type="project" value="TreeGrafter"/>
</dbReference>
<organism evidence="8 9">
    <name type="scientific">Chelonoidis abingdonii</name>
    <name type="common">Abingdon island giant tortoise</name>
    <name type="synonym">Testudo abingdonii</name>
    <dbReference type="NCBI Taxonomy" id="106734"/>
    <lineage>
        <taxon>Eukaryota</taxon>
        <taxon>Metazoa</taxon>
        <taxon>Chordata</taxon>
        <taxon>Craniata</taxon>
        <taxon>Vertebrata</taxon>
        <taxon>Euteleostomi</taxon>
        <taxon>Archelosauria</taxon>
        <taxon>Testudinata</taxon>
        <taxon>Testudines</taxon>
        <taxon>Cryptodira</taxon>
        <taxon>Durocryptodira</taxon>
        <taxon>Testudinoidea</taxon>
        <taxon>Testudinidae</taxon>
        <taxon>Chelonoidis</taxon>
    </lineage>
</organism>
<reference evidence="8" key="2">
    <citation type="submission" date="2025-09" db="UniProtKB">
        <authorList>
            <consortium name="Ensembl"/>
        </authorList>
    </citation>
    <scope>IDENTIFICATION</scope>
</reference>
<evidence type="ECO:0000313" key="8">
    <source>
        <dbReference type="Ensembl" id="ENSCABP00000023294.1"/>
    </source>
</evidence>
<reference evidence="8" key="1">
    <citation type="submission" date="2025-08" db="UniProtKB">
        <authorList>
            <consortium name="Ensembl"/>
        </authorList>
    </citation>
    <scope>IDENTIFICATION</scope>
</reference>
<keyword evidence="4" id="KW-0508">mRNA splicing</keyword>
<keyword evidence="9" id="KW-1185">Reference proteome</keyword>
<feature type="compositionally biased region" description="Acidic residues" evidence="6">
    <location>
        <begin position="181"/>
        <end position="214"/>
    </location>
</feature>
<dbReference type="InterPro" id="IPR026736">
    <property type="entry name" value="Virilizer"/>
</dbReference>
<feature type="compositionally biased region" description="Pro residues" evidence="6">
    <location>
        <begin position="121"/>
        <end position="137"/>
    </location>
</feature>
<dbReference type="PANTHER" id="PTHR23185">
    <property type="entry name" value="PROTEIN VIRILIZER HOMOLOG"/>
    <property type="match status" value="1"/>
</dbReference>
<dbReference type="GO" id="GO:0036396">
    <property type="term" value="C:RNA N6-methyladenosine methyltransferase complex"/>
    <property type="evidence" value="ECO:0007669"/>
    <property type="project" value="TreeGrafter"/>
</dbReference>
<dbReference type="Proteomes" id="UP000694404">
    <property type="component" value="Unplaced"/>
</dbReference>
<feature type="region of interest" description="Disordered" evidence="6">
    <location>
        <begin position="1612"/>
        <end position="1761"/>
    </location>
</feature>
<dbReference type="Pfam" id="PF15912">
    <property type="entry name" value="VIR_N"/>
    <property type="match status" value="2"/>
</dbReference>
<comment type="similarity">
    <text evidence="2">Belongs to the vir family.</text>
</comment>
<feature type="domain" description="Virilizer N-terminal" evidence="7">
    <location>
        <begin position="16"/>
        <end position="46"/>
    </location>
</feature>
<dbReference type="GO" id="GO:0008380">
    <property type="term" value="P:RNA splicing"/>
    <property type="evidence" value="ECO:0007669"/>
    <property type="project" value="UniProtKB-KW"/>
</dbReference>
<comment type="subcellular location">
    <subcellularLocation>
        <location evidence="1">Nucleus</location>
    </subcellularLocation>
</comment>
<dbReference type="PANTHER" id="PTHR23185:SF0">
    <property type="entry name" value="PROTEIN VIRILIZER HOMOLOG"/>
    <property type="match status" value="1"/>
</dbReference>
<evidence type="ECO:0000256" key="2">
    <source>
        <dbReference type="ARBA" id="ARBA00008371"/>
    </source>
</evidence>
<feature type="compositionally biased region" description="Acidic residues" evidence="6">
    <location>
        <begin position="221"/>
        <end position="255"/>
    </location>
</feature>
<name>A0A8C0IWD7_CHEAB</name>
<sequence>EPISSSVHLWLLEIFQSTNIDVVRFPCVVYINEVRVIPPGVRAHTNAHSLHFVNTDGLVLRGWYNCLTLAIYGSVDRVISHDRDSPPPPPPPPPPPQQQPGLKRNPKHVDGEKEDQFNGSPPRPQPRGPRTPPGPPPPDDDEDEPMPVTVAGEKEDDVDHREDYFEPISPDRTSVHQEGQYSDEGEVEEEQPEEGEDEEEDVDVEEDEEEDEEDGHTVESIPEEEDEEEEEEEEDEEEDGDDGYEQISSDEDGIADLERETFKYPSFDIEYTPEDLASVPSVTYEPYERELGPLLYFNCPYKTIFEVEVGKIKDQDPDKENSGTVEASVKLIELLELYQEERGAKWVTALEEIPNLITKGLSYLQVKNTTQDYITQLVDWTMQALNLQVALRQPIALNVRQLKAGTKLVSSLAECGTQGIMGLLHSGVINALFELLFADHVSSSLKLNAFKALDSVISMTEGMEMFLRGGLEVHEKSGYQKLLELILLDQTVRVVTAGSAILQKCHFYEILSDIKKLGDQLAENTPPLPNHMESEQEPDLGLERTNPEYENDVEAPMDMDHLLESSNISEGEVEKLISLLDEIFHLMETAPHTMIQPPVKSFPTMARITGPPERDDPYPVLFRYLHSHHFLESITLLLSIPITSAHPGVLQAVRDVLKFLGQSQKGLLFFLSEYEATNLLIRALCQFSDPDQEEGLQSDGASDDAFALWLLHSTQTLQCISELFCHFQRCTASEETDHSDLLGTLHNLYLITFNPVGRSAVAHVFSLEKNLQSLITLMEYYSKEALGDSKSKKSVAYNYACILVLLVVQSSSDVQMLEQYSAPLLKLCKADENNTKLQELCKWLEPLKNLRFEINCIPNLIEYIKQNIDSLMTQEGVGLLTALRVLCHVACPPPPVEGQQKDLKWNLAVIQLFSAEGMDTFIRVLQKLNSILIQPWRLHVNMGTTLHRVTTISMARCTLNLLKTMLTELLRGGSFEFKDMRVPSALVSLHMLLCSIPLSGRLDSDEQKIQNDIIDILLTFTQGVNEKLTISEETLANNTWSLMLKEVLSSILRIPEGFFSGLILLSELLPLPLPMQTTQVIEPHDISVALNTRKLWSMHLHVQAKLLQEIVRSFSGSTCQPIQHMLRRICVQLCDLASPTALLIMRTVLDLVVEDLQSTEDKEKQYTGQTTRLLALLDALASHKACKLAILHLVNGTIKGDEKYAEVFQELLALMRSTGDNVIHQQCAEYVTSILQSLCDQDIALILPSSSEGSVSELEQLSNSLPSKELMSLICDCLLETLANAETSYNCLLTCIRTMTFLTEHDYGFYHLKSSLRKRNHALYTVSKRVISIFSKDTGELASSFLDFMRQILNSDTLGCCGDDGSLMEVDGSHPARTLGLTTAELKHLLQNKEETPENLLLELEKQVLEHSKEDDSLESLLDNVAGLRQMLESAGDHCPLSDQDVEPVLSAPDSLQNLFNNRTTYVLADVMDDQLKSMWFSPFQAEEIDTDLDMVKVDLIELSEKGCSDFDLQAELERSFLSEPSSPGRTKTTKGFKLGKHKHETFITSSGKSEYIEPAKRAHVVPLPRGRGRGGFGQGIRPHDIFRQRKQNTSRPPSMHVDDFVAAESKEVVPPDGIPQPKRPPKVSQKISSRGGFSGNRGGRGAFHSQNRFFTPPASKGNYNRREGARGSSWSAQNTPRGTYNESRGGQSNFNRGPLPPLRPLSSAGYRPSPRDRASRGRGGIGPSWASANSGGSGGSRGKFVSGGSGRGRHVRSFTR</sequence>
<dbReference type="GO" id="GO:0006397">
    <property type="term" value="P:mRNA processing"/>
    <property type="evidence" value="ECO:0007669"/>
    <property type="project" value="UniProtKB-KW"/>
</dbReference>
<evidence type="ECO:0000256" key="1">
    <source>
        <dbReference type="ARBA" id="ARBA00004123"/>
    </source>
</evidence>
<evidence type="ECO:0000313" key="9">
    <source>
        <dbReference type="Proteomes" id="UP000694404"/>
    </source>
</evidence>
<keyword evidence="3" id="KW-0507">mRNA processing</keyword>
<dbReference type="Ensembl" id="ENSCABT00000025525.1">
    <property type="protein sequence ID" value="ENSCABP00000023294.1"/>
    <property type="gene ID" value="ENSCABG00000016561.1"/>
</dbReference>
<accession>A0A8C0IWD7</accession>
<gene>
    <name evidence="8" type="primary">VIRMA</name>
</gene>
<feature type="compositionally biased region" description="Pro residues" evidence="6">
    <location>
        <begin position="86"/>
        <end position="98"/>
    </location>
</feature>
<evidence type="ECO:0000256" key="3">
    <source>
        <dbReference type="ARBA" id="ARBA00022664"/>
    </source>
</evidence>
<evidence type="ECO:0000256" key="5">
    <source>
        <dbReference type="ARBA" id="ARBA00023242"/>
    </source>
</evidence>
<feature type="domain" description="Virilizer N-terminal" evidence="7">
    <location>
        <begin position="52"/>
        <end position="213"/>
    </location>
</feature>
<dbReference type="GeneTree" id="ENSGT00390000002833"/>
<feature type="compositionally biased region" description="Basic residues" evidence="6">
    <location>
        <begin position="1752"/>
        <end position="1761"/>
    </location>
</feature>
<evidence type="ECO:0000256" key="4">
    <source>
        <dbReference type="ARBA" id="ARBA00023187"/>
    </source>
</evidence>
<feature type="region of interest" description="Disordered" evidence="6">
    <location>
        <begin position="79"/>
        <end position="255"/>
    </location>
</feature>
<feature type="compositionally biased region" description="Gly residues" evidence="6">
    <location>
        <begin position="1637"/>
        <end position="1646"/>
    </location>
</feature>
<dbReference type="GO" id="GO:0005634">
    <property type="term" value="C:nucleus"/>
    <property type="evidence" value="ECO:0007669"/>
    <property type="project" value="UniProtKB-SubCell"/>
</dbReference>
<evidence type="ECO:0000259" key="7">
    <source>
        <dbReference type="Pfam" id="PF15912"/>
    </source>
</evidence>
<protein>
    <submittedName>
        <fullName evidence="8">Vir like m6A methyltransferase associated</fullName>
    </submittedName>
</protein>
<feature type="compositionally biased region" description="Basic and acidic residues" evidence="6">
    <location>
        <begin position="107"/>
        <end position="116"/>
    </location>
</feature>
<feature type="compositionally biased region" description="Polar residues" evidence="6">
    <location>
        <begin position="1673"/>
        <end position="1696"/>
    </location>
</feature>
<keyword evidence="5" id="KW-0539">Nucleus</keyword>
<feature type="compositionally biased region" description="Gly residues" evidence="6">
    <location>
        <begin position="1736"/>
        <end position="1751"/>
    </location>
</feature>